<reference evidence="5" key="1">
    <citation type="journal article" date="2013" name="Microb. Biotechnol.">
        <title>Metabolic potential of the organic-solvent tolerant Pseudomonas putida DOT-T1E deduced from its annotated genome.</title>
        <authorList>
            <person name="Udaondo Z."/>
            <person name="Molina L."/>
            <person name="Daniels C."/>
            <person name="Gomez M.J."/>
            <person name="Molina-Henares M.A."/>
            <person name="Matilla M.A."/>
            <person name="Roca A."/>
            <person name="Fernandez M."/>
            <person name="Duque E."/>
            <person name="Segura A."/>
            <person name="Ramos J.L."/>
        </authorList>
    </citation>
    <scope>NUCLEOTIDE SEQUENCE [LARGE SCALE GENOMIC DNA]</scope>
    <source>
        <strain evidence="5">DOT-T1E</strain>
    </source>
</reference>
<accession>I7C7J4</accession>
<dbReference type="Gene3D" id="1.20.120.160">
    <property type="entry name" value="HPT domain"/>
    <property type="match status" value="1"/>
</dbReference>
<dbReference type="Pfam" id="PF01627">
    <property type="entry name" value="Hpt"/>
    <property type="match status" value="1"/>
</dbReference>
<dbReference type="PATRIC" id="fig|1196325.3.peg.3207"/>
<dbReference type="EMBL" id="CP003734">
    <property type="protein sequence ID" value="AFO49076.1"/>
    <property type="molecule type" value="Genomic_DNA"/>
</dbReference>
<dbReference type="HOGENOM" id="CLU_2168858_0_0_6"/>
<evidence type="ECO:0000259" key="3">
    <source>
        <dbReference type="PROSITE" id="PS50894"/>
    </source>
</evidence>
<gene>
    <name evidence="4" type="ordered locus">T1E_3239</name>
</gene>
<protein>
    <submittedName>
        <fullName evidence="4">Two-component sensor protein</fullName>
    </submittedName>
</protein>
<dbReference type="KEGG" id="ppx:T1E_3239"/>
<proteinExistence type="predicted"/>
<organism evidence="4 5">
    <name type="scientific">Pseudomonas putida (strain DOT-T1E)</name>
    <dbReference type="NCBI Taxonomy" id="1196325"/>
    <lineage>
        <taxon>Bacteria</taxon>
        <taxon>Pseudomonadati</taxon>
        <taxon>Pseudomonadota</taxon>
        <taxon>Gammaproteobacteria</taxon>
        <taxon>Pseudomonadales</taxon>
        <taxon>Pseudomonadaceae</taxon>
        <taxon>Pseudomonas</taxon>
    </lineage>
</organism>
<evidence type="ECO:0000256" key="1">
    <source>
        <dbReference type="ARBA" id="ARBA00023012"/>
    </source>
</evidence>
<dbReference type="SUPFAM" id="SSF47226">
    <property type="entry name" value="Histidine-containing phosphotransfer domain, HPT domain"/>
    <property type="match status" value="1"/>
</dbReference>
<feature type="domain" description="HPt" evidence="3">
    <location>
        <begin position="5"/>
        <end position="100"/>
    </location>
</feature>
<dbReference type="GO" id="GO:0004672">
    <property type="term" value="F:protein kinase activity"/>
    <property type="evidence" value="ECO:0007669"/>
    <property type="project" value="UniProtKB-ARBA"/>
</dbReference>
<dbReference type="Proteomes" id="UP000006503">
    <property type="component" value="Chromosome"/>
</dbReference>
<evidence type="ECO:0000313" key="5">
    <source>
        <dbReference type="Proteomes" id="UP000006503"/>
    </source>
</evidence>
<evidence type="ECO:0000313" key="4">
    <source>
        <dbReference type="EMBL" id="AFO49076.1"/>
    </source>
</evidence>
<dbReference type="InterPro" id="IPR008207">
    <property type="entry name" value="Sig_transdc_His_kin_Hpt_dom"/>
</dbReference>
<dbReference type="GO" id="GO:0000160">
    <property type="term" value="P:phosphorelay signal transduction system"/>
    <property type="evidence" value="ECO:0007669"/>
    <property type="project" value="UniProtKB-KW"/>
</dbReference>
<keyword evidence="1" id="KW-0902">Two-component regulatory system</keyword>
<sequence length="110" mass="11948">MVGPDPVDRQRFLEALHQSLQADLASLMALHPQHDSGAIAEQAHKVLSAARMLEAPDLMAACEALEASDLPTAQVRLRRQALARHMCRVERALAKELATSTDTQAGNHTC</sequence>
<dbReference type="AlphaFoldDB" id="I7C7J4"/>
<feature type="modified residue" description="Phosphohistidine" evidence="2">
    <location>
        <position position="44"/>
    </location>
</feature>
<dbReference type="InterPro" id="IPR036641">
    <property type="entry name" value="HPT_dom_sf"/>
</dbReference>
<keyword evidence="2" id="KW-0597">Phosphoprotein</keyword>
<dbReference type="PROSITE" id="PS50894">
    <property type="entry name" value="HPT"/>
    <property type="match status" value="1"/>
</dbReference>
<name>I7C7J4_PSEPT</name>
<evidence type="ECO:0000256" key="2">
    <source>
        <dbReference type="PROSITE-ProRule" id="PRU00110"/>
    </source>
</evidence>